<reference evidence="1 2" key="1">
    <citation type="journal article" date="2014" name="Curr. Biol.">
        <title>The genome of the clonal raider ant Cerapachys biroi.</title>
        <authorList>
            <person name="Oxley P.R."/>
            <person name="Ji L."/>
            <person name="Fetter-Pruneda I."/>
            <person name="McKenzie S.K."/>
            <person name="Li C."/>
            <person name="Hu H."/>
            <person name="Zhang G."/>
            <person name="Kronauer D.J."/>
        </authorList>
    </citation>
    <scope>NUCLEOTIDE SEQUENCE [LARGE SCALE GENOMIC DNA]</scope>
</reference>
<dbReference type="EMBL" id="KK107519">
    <property type="protein sequence ID" value="EZA49454.1"/>
    <property type="molecule type" value="Genomic_DNA"/>
</dbReference>
<dbReference type="AlphaFoldDB" id="A0A026W341"/>
<name>A0A026W341_OOCBI</name>
<proteinExistence type="predicted"/>
<evidence type="ECO:0000313" key="2">
    <source>
        <dbReference type="Proteomes" id="UP000053097"/>
    </source>
</evidence>
<organism evidence="1 2">
    <name type="scientific">Ooceraea biroi</name>
    <name type="common">Clonal raider ant</name>
    <name type="synonym">Cerapachys biroi</name>
    <dbReference type="NCBI Taxonomy" id="2015173"/>
    <lineage>
        <taxon>Eukaryota</taxon>
        <taxon>Metazoa</taxon>
        <taxon>Ecdysozoa</taxon>
        <taxon>Arthropoda</taxon>
        <taxon>Hexapoda</taxon>
        <taxon>Insecta</taxon>
        <taxon>Pterygota</taxon>
        <taxon>Neoptera</taxon>
        <taxon>Endopterygota</taxon>
        <taxon>Hymenoptera</taxon>
        <taxon>Apocrita</taxon>
        <taxon>Aculeata</taxon>
        <taxon>Formicoidea</taxon>
        <taxon>Formicidae</taxon>
        <taxon>Dorylinae</taxon>
        <taxon>Ooceraea</taxon>
    </lineage>
</organism>
<protein>
    <submittedName>
        <fullName evidence="1">Uncharacterized protein</fullName>
    </submittedName>
</protein>
<gene>
    <name evidence="1" type="ORF">X777_11952</name>
</gene>
<evidence type="ECO:0000313" key="1">
    <source>
        <dbReference type="EMBL" id="EZA49454.1"/>
    </source>
</evidence>
<keyword evidence="2" id="KW-1185">Reference proteome</keyword>
<dbReference type="Proteomes" id="UP000053097">
    <property type="component" value="Unassembled WGS sequence"/>
</dbReference>
<accession>A0A026W341</accession>
<sequence>MANRYRSNTRPTPELADIPRRRLQANAARNAIISVHWIRKSGDASEWVSDA</sequence>